<keyword evidence="2" id="KW-0540">Nuclease</keyword>
<dbReference type="Pfam" id="PF09704">
    <property type="entry name" value="Cas_Cas5d"/>
    <property type="match status" value="1"/>
</dbReference>
<comment type="similarity">
    <text evidence="2">Belongs to the CRISPR-associated protein Cas5 family. Subtype I-C/Dvulg subfamily.</text>
</comment>
<dbReference type="GO" id="GO:0016787">
    <property type="term" value="F:hydrolase activity"/>
    <property type="evidence" value="ECO:0007669"/>
    <property type="project" value="UniProtKB-KW"/>
</dbReference>
<dbReference type="GO" id="GO:0043571">
    <property type="term" value="P:maintenance of CRISPR repeat elements"/>
    <property type="evidence" value="ECO:0007669"/>
    <property type="project" value="UniProtKB-UniRule"/>
</dbReference>
<dbReference type="GO" id="GO:0051607">
    <property type="term" value="P:defense response to virus"/>
    <property type="evidence" value="ECO:0007669"/>
    <property type="project" value="UniProtKB-UniRule"/>
</dbReference>
<organism evidence="3 4">
    <name type="scientific">Deinobacterium chartae</name>
    <dbReference type="NCBI Taxonomy" id="521158"/>
    <lineage>
        <taxon>Bacteria</taxon>
        <taxon>Thermotogati</taxon>
        <taxon>Deinococcota</taxon>
        <taxon>Deinococci</taxon>
        <taxon>Deinococcales</taxon>
        <taxon>Deinococcaceae</taxon>
        <taxon>Deinobacterium</taxon>
    </lineage>
</organism>
<keyword evidence="4" id="KW-1185">Reference proteome</keyword>
<dbReference type="EMBL" id="JACHHG010000001">
    <property type="protein sequence ID" value="MBB6096612.1"/>
    <property type="molecule type" value="Genomic_DNA"/>
</dbReference>
<dbReference type="InterPro" id="IPR013422">
    <property type="entry name" value="CRISPR-assoc_prot_Cas5_N"/>
</dbReference>
<dbReference type="NCBIfam" id="TIGR02593">
    <property type="entry name" value="CRISPR_cas5"/>
    <property type="match status" value="1"/>
</dbReference>
<dbReference type="EC" id="3.1.-.-" evidence="2"/>
<gene>
    <name evidence="3" type="ORF">HNR42_000024</name>
</gene>
<dbReference type="InterPro" id="IPR010155">
    <property type="entry name" value="CRISPR-assoc_prot_Cas5d"/>
</dbReference>
<keyword evidence="2" id="KW-0255">Endonuclease</keyword>
<proteinExistence type="inferred from homology"/>
<dbReference type="InterPro" id="IPR021124">
    <property type="entry name" value="CRISPR-assoc_prot_Cas5"/>
</dbReference>
<protein>
    <recommendedName>
        <fullName evidence="2">pre-crRNA processing endonuclease</fullName>
        <ecNumber evidence="2">3.1.-.-</ecNumber>
    </recommendedName>
</protein>
<dbReference type="AlphaFoldDB" id="A0A841HXC6"/>
<name>A0A841HXC6_9DEIO</name>
<evidence type="ECO:0000313" key="4">
    <source>
        <dbReference type="Proteomes" id="UP000569951"/>
    </source>
</evidence>
<dbReference type="GO" id="GO:0004519">
    <property type="term" value="F:endonuclease activity"/>
    <property type="evidence" value="ECO:0007669"/>
    <property type="project" value="UniProtKB-UniRule"/>
</dbReference>
<evidence type="ECO:0000256" key="1">
    <source>
        <dbReference type="ARBA" id="ARBA00023118"/>
    </source>
</evidence>
<reference evidence="3 4" key="1">
    <citation type="submission" date="2020-08" db="EMBL/GenBank/DDBJ databases">
        <title>Genomic Encyclopedia of Type Strains, Phase IV (KMG-IV): sequencing the most valuable type-strain genomes for metagenomic binning, comparative biology and taxonomic classification.</title>
        <authorList>
            <person name="Goeker M."/>
        </authorList>
    </citation>
    <scope>NUCLEOTIDE SEQUENCE [LARGE SCALE GENOMIC DNA]</scope>
    <source>
        <strain evidence="3 4">DSM 21458</strain>
    </source>
</reference>
<dbReference type="GO" id="GO:0003723">
    <property type="term" value="F:RNA binding"/>
    <property type="evidence" value="ECO:0007669"/>
    <property type="project" value="UniProtKB-UniRule"/>
</dbReference>
<dbReference type="Proteomes" id="UP000569951">
    <property type="component" value="Unassembled WGS sequence"/>
</dbReference>
<keyword evidence="2" id="KW-0694">RNA-binding</keyword>
<accession>A0A841HXC6</accession>
<dbReference type="PIRSF" id="PIRSF029950">
    <property type="entry name" value="Cas_CT1134"/>
    <property type="match status" value="1"/>
</dbReference>
<dbReference type="NCBIfam" id="TIGR01876">
    <property type="entry name" value="cas_Cas5d"/>
    <property type="match status" value="1"/>
</dbReference>
<dbReference type="Gene3D" id="3.30.70.2660">
    <property type="match status" value="1"/>
</dbReference>
<keyword evidence="2" id="KW-0378">Hydrolase</keyword>
<keyword evidence="1 2" id="KW-0051">Antiviral defense</keyword>
<dbReference type="RefSeq" id="WP_183983267.1">
    <property type="nucleotide sequence ID" value="NZ_JACHHG010000001.1"/>
</dbReference>
<evidence type="ECO:0000313" key="3">
    <source>
        <dbReference type="EMBL" id="MBB6096612.1"/>
    </source>
</evidence>
<comment type="function">
    <text evidence="2">CRISPR (clustered regularly interspaced short palindromic repeat) is an adaptive immune system that provides protection against mobile genetic elements (viruses, transposable elements and conjugative plasmids). CRISPR clusters contain spacers, sequences complementary to antecedent mobile elements, and target invading nucleic acids. CRISPR clusters are transcribed and processed into CRISPR RNA (crRNA).</text>
</comment>
<sequence>MTPVRVKVWGDLACFTRPEFGAERVTYDVPTPSAARGVLEAIFFKPEMAYHIRTIQVLKPIRHLSIRRNEINNWQSESTARSWQKSGEGGYYADDPKNRAQRHTLMLRDVAYIIEADIVTRSHAGADVAKYRDQFRRRVRRGQAFYQPYLGTRECSAYFEEPDGSERPLEDLNADLGLMLFDLSFTPRRKGNLRYLRHDTYGAHVEEGDAQPVFFRARLEGGTLVVPQDLYRGPL</sequence>
<comment type="caution">
    <text evidence="3">The sequence shown here is derived from an EMBL/GenBank/DDBJ whole genome shotgun (WGS) entry which is preliminary data.</text>
</comment>
<evidence type="ECO:0000256" key="2">
    <source>
        <dbReference type="PIRNR" id="PIRNR029950"/>
    </source>
</evidence>